<evidence type="ECO:0000313" key="4">
    <source>
        <dbReference type="Proteomes" id="UP000033664"/>
    </source>
</evidence>
<protein>
    <submittedName>
        <fullName evidence="2">Uncharacterized protein</fullName>
    </submittedName>
</protein>
<reference evidence="2 4" key="1">
    <citation type="journal article" date="2015" name="BMC Genomics">
        <title>Genome mining reveals unlocked bioactive potential of marine Gram-negative bacteria.</title>
        <authorList>
            <person name="Machado H."/>
            <person name="Sonnenschein E.C."/>
            <person name="Melchiorsen J."/>
            <person name="Gram L."/>
        </authorList>
    </citation>
    <scope>NUCLEOTIDE SEQUENCE [LARGE SCALE GENOMIC DNA]</scope>
    <source>
        <strain evidence="2 4">S3137</strain>
    </source>
</reference>
<reference evidence="5" key="3">
    <citation type="submission" date="2019-06" db="EMBL/GenBank/DDBJ databases">
        <title>Co-occurence of chitin degradation, pigmentation and bioactivity in marine Pseudoalteromonas.</title>
        <authorList>
            <person name="Sonnenschein E.C."/>
            <person name="Bech P.K."/>
        </authorList>
    </citation>
    <scope>NUCLEOTIDE SEQUENCE [LARGE SCALE GENOMIC DNA]</scope>
    <source>
        <strain evidence="5">S2897</strain>
    </source>
</reference>
<feature type="compositionally biased region" description="Basic and acidic residues" evidence="1">
    <location>
        <begin position="33"/>
        <end position="47"/>
    </location>
</feature>
<dbReference type="EMBL" id="PNCG01000010">
    <property type="protein sequence ID" value="TMP87011.1"/>
    <property type="molecule type" value="Genomic_DNA"/>
</dbReference>
<dbReference type="GeneID" id="58228272"/>
<evidence type="ECO:0000313" key="3">
    <source>
        <dbReference type="EMBL" id="TMP87011.1"/>
    </source>
</evidence>
<evidence type="ECO:0000313" key="5">
    <source>
        <dbReference type="Proteomes" id="UP000305874"/>
    </source>
</evidence>
<dbReference type="eggNOG" id="ENOG5033ME6">
    <property type="taxonomic scope" value="Bacteria"/>
</dbReference>
<reference evidence="3 5" key="2">
    <citation type="submission" date="2017-12" db="EMBL/GenBank/DDBJ databases">
        <authorList>
            <person name="Paulsen S."/>
            <person name="Gram L.K."/>
        </authorList>
    </citation>
    <scope>NUCLEOTIDE SEQUENCE [LARGE SCALE GENOMIC DNA]</scope>
    <source>
        <strain evidence="3 5">S2897</strain>
    </source>
</reference>
<dbReference type="AlphaFoldDB" id="A0A0F4PN38"/>
<evidence type="ECO:0000313" key="2">
    <source>
        <dbReference type="EMBL" id="KJZ00466.1"/>
    </source>
</evidence>
<name>A0A0F4PN38_9GAMM</name>
<accession>A0A0F4PN38</accession>
<feature type="compositionally biased region" description="Basic and acidic residues" evidence="1">
    <location>
        <begin position="54"/>
        <end position="65"/>
    </location>
</feature>
<evidence type="ECO:0000256" key="1">
    <source>
        <dbReference type="SAM" id="MobiDB-lite"/>
    </source>
</evidence>
<dbReference type="EMBL" id="JXXZ01000006">
    <property type="protein sequence ID" value="KJZ00466.1"/>
    <property type="molecule type" value="Genomic_DNA"/>
</dbReference>
<reference evidence="3" key="4">
    <citation type="submission" date="2019-09" db="EMBL/GenBank/DDBJ databases">
        <title>Co-occurence of chitin degradation, pigmentation and bioactivity in marine Pseudoalteromonas.</title>
        <authorList>
            <person name="Sonnenschein E.C."/>
            <person name="Bech P.K."/>
        </authorList>
    </citation>
    <scope>NUCLEOTIDE SEQUENCE</scope>
    <source>
        <strain evidence="3">S2897</strain>
    </source>
</reference>
<dbReference type="Proteomes" id="UP000033664">
    <property type="component" value="Unassembled WGS sequence"/>
</dbReference>
<dbReference type="STRING" id="151081.TW72_07210"/>
<proteinExistence type="predicted"/>
<dbReference type="PATRIC" id="fig|151081.8.peg.2800"/>
<dbReference type="Proteomes" id="UP000305874">
    <property type="component" value="Unassembled WGS sequence"/>
</dbReference>
<feature type="region of interest" description="Disordered" evidence="1">
    <location>
        <begin position="33"/>
        <end position="71"/>
    </location>
</feature>
<sequence length="71" mass="8157">MDVMIPFLGRITRLEVHHNGAFHVAGVKDNKVAKVRNERKQDKETRGQETFVEDTQKKKGKDSSPHLDTWA</sequence>
<dbReference type="RefSeq" id="WP_022946837.1">
    <property type="nucleotide sequence ID" value="NZ_DJHQ01000002.1"/>
</dbReference>
<dbReference type="OrthoDB" id="6309765at2"/>
<comment type="caution">
    <text evidence="2">The sequence shown here is derived from an EMBL/GenBank/DDBJ whole genome shotgun (WGS) entry which is preliminary data.</text>
</comment>
<keyword evidence="4" id="KW-1185">Reference proteome</keyword>
<gene>
    <name evidence="3" type="ORF">CWC05_11115</name>
    <name evidence="2" type="ORF">TW72_07210</name>
</gene>
<organism evidence="2 4">
    <name type="scientific">Pseudoalteromonas ruthenica</name>
    <dbReference type="NCBI Taxonomy" id="151081"/>
    <lineage>
        <taxon>Bacteria</taxon>
        <taxon>Pseudomonadati</taxon>
        <taxon>Pseudomonadota</taxon>
        <taxon>Gammaproteobacteria</taxon>
        <taxon>Alteromonadales</taxon>
        <taxon>Pseudoalteromonadaceae</taxon>
        <taxon>Pseudoalteromonas</taxon>
    </lineage>
</organism>